<organism evidence="1 2">
    <name type="scientific">Symbiodinium natans</name>
    <dbReference type="NCBI Taxonomy" id="878477"/>
    <lineage>
        <taxon>Eukaryota</taxon>
        <taxon>Sar</taxon>
        <taxon>Alveolata</taxon>
        <taxon>Dinophyceae</taxon>
        <taxon>Suessiales</taxon>
        <taxon>Symbiodiniaceae</taxon>
        <taxon>Symbiodinium</taxon>
    </lineage>
</organism>
<dbReference type="EMBL" id="CAJNDS010002663">
    <property type="protein sequence ID" value="CAE7559651.1"/>
    <property type="molecule type" value="Genomic_DNA"/>
</dbReference>
<accession>A0A812U101</accession>
<gene>
    <name evidence="1" type="ORF">SNAT2548_LOCUS31536</name>
</gene>
<name>A0A812U101_9DINO</name>
<reference evidence="1" key="1">
    <citation type="submission" date="2021-02" db="EMBL/GenBank/DDBJ databases">
        <authorList>
            <person name="Dougan E. K."/>
            <person name="Rhodes N."/>
            <person name="Thang M."/>
            <person name="Chan C."/>
        </authorList>
    </citation>
    <scope>NUCLEOTIDE SEQUENCE</scope>
</reference>
<comment type="caution">
    <text evidence="1">The sequence shown here is derived from an EMBL/GenBank/DDBJ whole genome shotgun (WGS) entry which is preliminary data.</text>
</comment>
<dbReference type="Proteomes" id="UP000604046">
    <property type="component" value="Unassembled WGS sequence"/>
</dbReference>
<sequence length="143" mass="14984">MSCSSVRSSAHVEHLESFGMAWLACCGCLEVLACSTGRGGLQFFRPLAPECSLPAVKFLDACCALGLVKASAASSGNELWQSWSLGIRLQKQVKTGQGAEAVIPFNPGHDPYFHLPGLNGRPGHCGVLGLVTACVELCTAFSS</sequence>
<evidence type="ECO:0000313" key="1">
    <source>
        <dbReference type="EMBL" id="CAE7559651.1"/>
    </source>
</evidence>
<protein>
    <submittedName>
        <fullName evidence="1">Uncharacterized protein</fullName>
    </submittedName>
</protein>
<proteinExistence type="predicted"/>
<evidence type="ECO:0000313" key="2">
    <source>
        <dbReference type="Proteomes" id="UP000604046"/>
    </source>
</evidence>
<keyword evidence="2" id="KW-1185">Reference proteome</keyword>
<dbReference type="AlphaFoldDB" id="A0A812U101"/>